<dbReference type="Proteomes" id="UP000509510">
    <property type="component" value="Chromosome IV"/>
</dbReference>
<keyword evidence="5" id="KW-0539">Nucleus</keyword>
<protein>
    <recommendedName>
        <fullName evidence="7">Xylanolytic transcriptional activator regulatory domain-containing protein</fullName>
    </recommendedName>
</protein>
<evidence type="ECO:0000313" key="9">
    <source>
        <dbReference type="Proteomes" id="UP000509510"/>
    </source>
</evidence>
<keyword evidence="3" id="KW-0805">Transcription regulation</keyword>
<dbReference type="GO" id="GO:0000981">
    <property type="term" value="F:DNA-binding transcription factor activity, RNA polymerase II-specific"/>
    <property type="evidence" value="ECO:0007669"/>
    <property type="project" value="InterPro"/>
</dbReference>
<dbReference type="Pfam" id="PF04082">
    <property type="entry name" value="Fungal_trans"/>
    <property type="match status" value="1"/>
</dbReference>
<feature type="compositionally biased region" description="Basic and acidic residues" evidence="6">
    <location>
        <begin position="17"/>
        <end position="26"/>
    </location>
</feature>
<name>A0A7H8R327_TALRU</name>
<evidence type="ECO:0000256" key="3">
    <source>
        <dbReference type="ARBA" id="ARBA00023015"/>
    </source>
</evidence>
<accession>A0A7H8R327</accession>
<feature type="region of interest" description="Disordered" evidence="6">
    <location>
        <begin position="1"/>
        <end position="26"/>
    </location>
</feature>
<proteinExistence type="predicted"/>
<evidence type="ECO:0000313" key="8">
    <source>
        <dbReference type="EMBL" id="QKX60794.1"/>
    </source>
</evidence>
<keyword evidence="9" id="KW-1185">Reference proteome</keyword>
<evidence type="ECO:0000256" key="6">
    <source>
        <dbReference type="SAM" id="MobiDB-lite"/>
    </source>
</evidence>
<dbReference type="GO" id="GO:0003677">
    <property type="term" value="F:DNA binding"/>
    <property type="evidence" value="ECO:0007669"/>
    <property type="project" value="InterPro"/>
</dbReference>
<dbReference type="InterPro" id="IPR007219">
    <property type="entry name" value="XnlR_reg_dom"/>
</dbReference>
<comment type="subcellular location">
    <subcellularLocation>
        <location evidence="1">Nucleus</location>
    </subcellularLocation>
</comment>
<dbReference type="OrthoDB" id="4222536at2759"/>
<dbReference type="EMBL" id="CP055901">
    <property type="protein sequence ID" value="QKX60794.1"/>
    <property type="molecule type" value="Genomic_DNA"/>
</dbReference>
<dbReference type="RefSeq" id="XP_035346969.1">
    <property type="nucleotide sequence ID" value="XM_035491076.1"/>
</dbReference>
<evidence type="ECO:0000256" key="2">
    <source>
        <dbReference type="ARBA" id="ARBA00022723"/>
    </source>
</evidence>
<dbReference type="AlphaFoldDB" id="A0A7H8R327"/>
<evidence type="ECO:0000256" key="4">
    <source>
        <dbReference type="ARBA" id="ARBA00023163"/>
    </source>
</evidence>
<dbReference type="KEGG" id="trg:TRUGW13939_07940"/>
<feature type="domain" description="Xylanolytic transcriptional activator regulatory" evidence="7">
    <location>
        <begin position="36"/>
        <end position="199"/>
    </location>
</feature>
<dbReference type="CDD" id="cd12148">
    <property type="entry name" value="fungal_TF_MHR"/>
    <property type="match status" value="1"/>
</dbReference>
<gene>
    <name evidence="8" type="ORF">TRUGW13939_07940</name>
</gene>
<sequence length="494" mass="55154">MSLPATTPPESVLLEGSSKERAAGDPSHEIATELIRNFFKYLYPVPSYAFLHPSTTLAKYQKGTLERPLVLAICALTSFHVAGPSYLAVGREKSDEWVSNAEETIWRRVEHPSMPRLQALLLIIGYRMATGGYEKAFMLTAIAARAASAMGLNHEHMDLDPISGETRRRTIWCFKLLESYFSIGLTEFELCSFECIYLHPPSNEDSFGLLCPPGTEDFAIHILRDQNEQGSLNVCICLASIRRDIMKLTRELAVCTEPYLHLKAVTGGLEKALLELKKEMPNQAAIPEADLKNLIQSPWLPRHIMMVTLWHGCYFDLYRIFLPGYPEAPPDVVVSTIDANFVQTAKRACIEHAVAAVTLFCDLDQTCTEPRLLELATGVCVYHAIRLILFTAHSSTEPDIIDIEFAVRRAEVCLAAIKRFFHGLALAQPILNDIARLIEACSSSDSPTDSLSVFHQVNHGRKSDARVLSAAQPRQRLAVHSVLQQARFHTEEPL</sequence>
<dbReference type="InterPro" id="IPR050815">
    <property type="entry name" value="TF_fung"/>
</dbReference>
<dbReference type="GO" id="GO:0008270">
    <property type="term" value="F:zinc ion binding"/>
    <property type="evidence" value="ECO:0007669"/>
    <property type="project" value="InterPro"/>
</dbReference>
<evidence type="ECO:0000259" key="7">
    <source>
        <dbReference type="Pfam" id="PF04082"/>
    </source>
</evidence>
<keyword evidence="4" id="KW-0804">Transcription</keyword>
<dbReference type="GeneID" id="55995429"/>
<keyword evidence="2" id="KW-0479">Metal-binding</keyword>
<dbReference type="GO" id="GO:0006351">
    <property type="term" value="P:DNA-templated transcription"/>
    <property type="evidence" value="ECO:0007669"/>
    <property type="project" value="InterPro"/>
</dbReference>
<reference evidence="9" key="1">
    <citation type="submission" date="2020-06" db="EMBL/GenBank/DDBJ databases">
        <title>A chromosome-scale genome assembly of Talaromyces rugulosus W13939.</title>
        <authorList>
            <person name="Wang B."/>
            <person name="Guo L."/>
            <person name="Ye K."/>
            <person name="Wang L."/>
        </authorList>
    </citation>
    <scope>NUCLEOTIDE SEQUENCE [LARGE SCALE GENOMIC DNA]</scope>
    <source>
        <strain evidence="9">W13939</strain>
    </source>
</reference>
<evidence type="ECO:0000256" key="1">
    <source>
        <dbReference type="ARBA" id="ARBA00004123"/>
    </source>
</evidence>
<dbReference type="GO" id="GO:0005634">
    <property type="term" value="C:nucleus"/>
    <property type="evidence" value="ECO:0007669"/>
    <property type="project" value="UniProtKB-SubCell"/>
</dbReference>
<evidence type="ECO:0000256" key="5">
    <source>
        <dbReference type="ARBA" id="ARBA00023242"/>
    </source>
</evidence>
<dbReference type="PANTHER" id="PTHR47338">
    <property type="entry name" value="ZN(II)2CYS6 TRANSCRIPTION FACTOR (EUROFUNG)-RELATED"/>
    <property type="match status" value="1"/>
</dbReference>
<organism evidence="8 9">
    <name type="scientific">Talaromyces rugulosus</name>
    <name type="common">Penicillium rugulosum</name>
    <dbReference type="NCBI Taxonomy" id="121627"/>
    <lineage>
        <taxon>Eukaryota</taxon>
        <taxon>Fungi</taxon>
        <taxon>Dikarya</taxon>
        <taxon>Ascomycota</taxon>
        <taxon>Pezizomycotina</taxon>
        <taxon>Eurotiomycetes</taxon>
        <taxon>Eurotiomycetidae</taxon>
        <taxon>Eurotiales</taxon>
        <taxon>Trichocomaceae</taxon>
        <taxon>Talaromyces</taxon>
        <taxon>Talaromyces sect. Islandici</taxon>
    </lineage>
</organism>
<dbReference type="PANTHER" id="PTHR47338:SF7">
    <property type="entry name" value="ZN(II)2CYS6 TRANSCRIPTION FACTOR (EUROFUNG)"/>
    <property type="match status" value="1"/>
</dbReference>